<proteinExistence type="inferred from homology"/>
<dbReference type="Gene3D" id="3.40.50.720">
    <property type="entry name" value="NAD(P)-binding Rossmann-like Domain"/>
    <property type="match status" value="1"/>
</dbReference>
<evidence type="ECO:0000256" key="4">
    <source>
        <dbReference type="RuleBase" id="RU000363"/>
    </source>
</evidence>
<dbReference type="SUPFAM" id="SSF51735">
    <property type="entry name" value="NAD(P)-binding Rossmann-fold domains"/>
    <property type="match status" value="1"/>
</dbReference>
<dbReference type="Pfam" id="PF00106">
    <property type="entry name" value="adh_short"/>
    <property type="match status" value="1"/>
</dbReference>
<dbReference type="PRINTS" id="PR00081">
    <property type="entry name" value="GDHRDH"/>
</dbReference>
<dbReference type="AlphaFoldDB" id="A0A9P6PK29"/>
<gene>
    <name evidence="5" type="ORF">BG011_010174</name>
</gene>
<name>A0A9P6PK29_9FUNG</name>
<comment type="caution">
    <text evidence="5">The sequence shown here is derived from an EMBL/GenBank/DDBJ whole genome shotgun (WGS) entry which is preliminary data.</text>
</comment>
<keyword evidence="3" id="KW-0560">Oxidoreductase</keyword>
<organism evidence="5 6">
    <name type="scientific">Mortierella polycephala</name>
    <dbReference type="NCBI Taxonomy" id="41804"/>
    <lineage>
        <taxon>Eukaryota</taxon>
        <taxon>Fungi</taxon>
        <taxon>Fungi incertae sedis</taxon>
        <taxon>Mucoromycota</taxon>
        <taxon>Mortierellomycotina</taxon>
        <taxon>Mortierellomycetes</taxon>
        <taxon>Mortierellales</taxon>
        <taxon>Mortierellaceae</taxon>
        <taxon>Mortierella</taxon>
    </lineage>
</organism>
<dbReference type="InterPro" id="IPR036291">
    <property type="entry name" value="NAD(P)-bd_dom_sf"/>
</dbReference>
<dbReference type="PANTHER" id="PTHR24320">
    <property type="entry name" value="RETINOL DEHYDROGENASE"/>
    <property type="match status" value="1"/>
</dbReference>
<comment type="similarity">
    <text evidence="1 4">Belongs to the short-chain dehydrogenases/reductases (SDR) family.</text>
</comment>
<evidence type="ECO:0000313" key="6">
    <source>
        <dbReference type="Proteomes" id="UP000726737"/>
    </source>
</evidence>
<protein>
    <recommendedName>
        <fullName evidence="7">NAD(P)-binding protein</fullName>
    </recommendedName>
</protein>
<evidence type="ECO:0000256" key="1">
    <source>
        <dbReference type="ARBA" id="ARBA00006484"/>
    </source>
</evidence>
<dbReference type="InterPro" id="IPR002347">
    <property type="entry name" value="SDR_fam"/>
</dbReference>
<dbReference type="GO" id="GO:0016491">
    <property type="term" value="F:oxidoreductase activity"/>
    <property type="evidence" value="ECO:0007669"/>
    <property type="project" value="UniProtKB-KW"/>
</dbReference>
<keyword evidence="2" id="KW-0521">NADP</keyword>
<evidence type="ECO:0008006" key="7">
    <source>
        <dbReference type="Google" id="ProtNLM"/>
    </source>
</evidence>
<dbReference type="OrthoDB" id="191139at2759"/>
<dbReference type="PANTHER" id="PTHR24320:SF282">
    <property type="entry name" value="WW DOMAIN-CONTAINING OXIDOREDUCTASE"/>
    <property type="match status" value="1"/>
</dbReference>
<accession>A0A9P6PK29</accession>
<sequence length="359" mass="40306">MSQYLVLDPAYWKTFLTPDRYTYEHIPDLTGKVAIVTGANSGLGYATTVGLAAHGAHVFMACRSEARCKETMVRIRQEVAERFPNGPWREHPDGPSVKLEFLEVDMNDLSKVQAAAEQFLQTGLPLHLLVNNCGIGGTPWVLSADGIEQQFAVNYLGPFAFTMALLDRLKESQPSRIVNVSSTAYERFVAEGTDFQTIRTESESDMTPYDRYARSKFASILFTKALSRRLANDLVYCNVLYPGIVDTDFGHHSNTITTTNITIAERVMKAAQRSFTHLIGVSPEKGALTVLHAATALEIEYRDARGKFFIPVGNQMRVNRILEEEGRQEELWRFSEAMVNEKLKAGKHAKMQTIMQKEE</sequence>
<evidence type="ECO:0000313" key="5">
    <source>
        <dbReference type="EMBL" id="KAG0248532.1"/>
    </source>
</evidence>
<evidence type="ECO:0000256" key="2">
    <source>
        <dbReference type="ARBA" id="ARBA00022857"/>
    </source>
</evidence>
<dbReference type="Proteomes" id="UP000726737">
    <property type="component" value="Unassembled WGS sequence"/>
</dbReference>
<evidence type="ECO:0000256" key="3">
    <source>
        <dbReference type="ARBA" id="ARBA00023002"/>
    </source>
</evidence>
<keyword evidence="6" id="KW-1185">Reference proteome</keyword>
<dbReference type="EMBL" id="JAAAJA010000975">
    <property type="protein sequence ID" value="KAG0248532.1"/>
    <property type="molecule type" value="Genomic_DNA"/>
</dbReference>
<dbReference type="PRINTS" id="PR00080">
    <property type="entry name" value="SDRFAMILY"/>
</dbReference>
<reference evidence="5" key="1">
    <citation type="journal article" date="2020" name="Fungal Divers.">
        <title>Resolving the Mortierellaceae phylogeny through synthesis of multi-gene phylogenetics and phylogenomics.</title>
        <authorList>
            <person name="Vandepol N."/>
            <person name="Liber J."/>
            <person name="Desiro A."/>
            <person name="Na H."/>
            <person name="Kennedy M."/>
            <person name="Barry K."/>
            <person name="Grigoriev I.V."/>
            <person name="Miller A.N."/>
            <person name="O'Donnell K."/>
            <person name="Stajich J.E."/>
            <person name="Bonito G."/>
        </authorList>
    </citation>
    <scope>NUCLEOTIDE SEQUENCE</scope>
    <source>
        <strain evidence="5">KOD948</strain>
    </source>
</reference>